<comment type="caution">
    <text evidence="2">The sequence shown here is derived from an EMBL/GenBank/DDBJ whole genome shotgun (WGS) entry which is preliminary data.</text>
</comment>
<protein>
    <submittedName>
        <fullName evidence="2">Uncharacterized protein</fullName>
    </submittedName>
</protein>
<dbReference type="AlphaFoldDB" id="A0A834IRF3"/>
<feature type="transmembrane region" description="Helical" evidence="1">
    <location>
        <begin position="6"/>
        <end position="22"/>
    </location>
</feature>
<keyword evidence="1" id="KW-0472">Membrane</keyword>
<sequence length="78" mass="8570">MGKIPTRFWIAVMVFATTYINYTTRSNMSISITSMVSRSKGSGVPECKRNASHISDGKQGAKALPDVSIVFLFILNKV</sequence>
<keyword evidence="3" id="KW-1185">Reference proteome</keyword>
<dbReference type="Proteomes" id="UP000625711">
    <property type="component" value="Unassembled WGS sequence"/>
</dbReference>
<evidence type="ECO:0000256" key="1">
    <source>
        <dbReference type="SAM" id="Phobius"/>
    </source>
</evidence>
<proteinExistence type="predicted"/>
<gene>
    <name evidence="2" type="ORF">GWI33_008925</name>
</gene>
<keyword evidence="1" id="KW-1133">Transmembrane helix</keyword>
<reference evidence="2" key="1">
    <citation type="submission" date="2020-08" db="EMBL/GenBank/DDBJ databases">
        <title>Genome sequencing and assembly of the red palm weevil Rhynchophorus ferrugineus.</title>
        <authorList>
            <person name="Dias G.B."/>
            <person name="Bergman C.M."/>
            <person name="Manee M."/>
        </authorList>
    </citation>
    <scope>NUCLEOTIDE SEQUENCE</scope>
    <source>
        <strain evidence="2">AA-2017</strain>
        <tissue evidence="2">Whole larva</tissue>
    </source>
</reference>
<evidence type="ECO:0000313" key="2">
    <source>
        <dbReference type="EMBL" id="KAF7285954.1"/>
    </source>
</evidence>
<dbReference type="EMBL" id="JAACXV010000040">
    <property type="protein sequence ID" value="KAF7285954.1"/>
    <property type="molecule type" value="Genomic_DNA"/>
</dbReference>
<name>A0A834IRF3_RHYFE</name>
<organism evidence="2 3">
    <name type="scientific">Rhynchophorus ferrugineus</name>
    <name type="common">Red palm weevil</name>
    <name type="synonym">Curculio ferrugineus</name>
    <dbReference type="NCBI Taxonomy" id="354439"/>
    <lineage>
        <taxon>Eukaryota</taxon>
        <taxon>Metazoa</taxon>
        <taxon>Ecdysozoa</taxon>
        <taxon>Arthropoda</taxon>
        <taxon>Hexapoda</taxon>
        <taxon>Insecta</taxon>
        <taxon>Pterygota</taxon>
        <taxon>Neoptera</taxon>
        <taxon>Endopterygota</taxon>
        <taxon>Coleoptera</taxon>
        <taxon>Polyphaga</taxon>
        <taxon>Cucujiformia</taxon>
        <taxon>Curculionidae</taxon>
        <taxon>Dryophthorinae</taxon>
        <taxon>Rhynchophorus</taxon>
    </lineage>
</organism>
<keyword evidence="1" id="KW-0812">Transmembrane</keyword>
<accession>A0A834IRF3</accession>
<evidence type="ECO:0000313" key="3">
    <source>
        <dbReference type="Proteomes" id="UP000625711"/>
    </source>
</evidence>
<dbReference type="OrthoDB" id="10514365at2759"/>